<dbReference type="SUPFAM" id="SSF53300">
    <property type="entry name" value="vWA-like"/>
    <property type="match status" value="1"/>
</dbReference>
<dbReference type="InterPro" id="IPR036465">
    <property type="entry name" value="vWFA_dom_sf"/>
</dbReference>
<feature type="compositionally biased region" description="Low complexity" evidence="1">
    <location>
        <begin position="554"/>
        <end position="565"/>
    </location>
</feature>
<feature type="compositionally biased region" description="Polar residues" evidence="1">
    <location>
        <begin position="380"/>
        <end position="390"/>
    </location>
</feature>
<feature type="region of interest" description="Disordered" evidence="1">
    <location>
        <begin position="505"/>
        <end position="641"/>
    </location>
</feature>
<protein>
    <recommendedName>
        <fullName evidence="2">VWFA domain-containing protein</fullName>
    </recommendedName>
</protein>
<feature type="compositionally biased region" description="Polar residues" evidence="1">
    <location>
        <begin position="477"/>
        <end position="488"/>
    </location>
</feature>
<dbReference type="PANTHER" id="PTHR10338:SF155">
    <property type="entry name" value="INTER-ALPHA-TRYPSIN INHIBITOR HEAVY CHAIN H6"/>
    <property type="match status" value="1"/>
</dbReference>
<evidence type="ECO:0000313" key="4">
    <source>
        <dbReference type="Proteomes" id="UP000308365"/>
    </source>
</evidence>
<accession>A0A4V5P6Z4</accession>
<feature type="compositionally biased region" description="Low complexity" evidence="1">
    <location>
        <begin position="581"/>
        <end position="602"/>
    </location>
</feature>
<feature type="compositionally biased region" description="Polar residues" evidence="1">
    <location>
        <begin position="416"/>
        <end position="442"/>
    </location>
</feature>
<feature type="compositionally biased region" description="Pro residues" evidence="1">
    <location>
        <begin position="531"/>
        <end position="545"/>
    </location>
</feature>
<dbReference type="AlphaFoldDB" id="A0A4V5P6Z4"/>
<comment type="caution">
    <text evidence="3">The sequence shown here is derived from an EMBL/GenBank/DDBJ whole genome shotgun (WGS) entry which is preliminary data.</text>
</comment>
<gene>
    <name evidence="3" type="ORF">EI555_013617</name>
</gene>
<reference evidence="4" key="1">
    <citation type="journal article" date="2019" name="IScience">
        <title>Narwhal Genome Reveals Long-Term Low Genetic Diversity despite Current Large Abundance Size.</title>
        <authorList>
            <person name="Westbury M.V."/>
            <person name="Petersen B."/>
            <person name="Garde E."/>
            <person name="Heide-Jorgensen M.P."/>
            <person name="Lorenzen E.D."/>
        </authorList>
    </citation>
    <scope>NUCLEOTIDE SEQUENCE [LARGE SCALE GENOMIC DNA]</scope>
</reference>
<name>A0A4V5P6Z4_MONMO</name>
<sequence>TKKAMSVILGNLPVSDYFNIISFSDTVSVWKARGSIQATIQNVPSAKDYLGHVKAAGWTDINAALLAATSVLNHRNQEPGRGHSVGRIPLIIFLTDGEPMAGVTTPSVILSNIRQALDNRVSQDDADFPLLRRLSLENQGAAWHIYEDTNTALQLEGLYEEISMPLLVDVHLDYLGGLIGASPWAFFPNYFGGSELVVAGQVQPGEQELDIYLATRGPRGRLLGACHSEVATNSSQNVFGCPGEPAPNVAHFIRCLWANITSGELLEAHFQAHDASTHHLLASKVLNLFCHTSDITGHVQPKEATEEVRKQTFTADGLGTIMPSSTSSHGLRAGTAQPALVPKVSSKSRLVKPKFYLSSTTPAQFQGYPIHPRTPKPQIPAQQDSGNLAQPTFRMPPAAIVPSNSGGLLLLKPNTPLHQNSGTLLPMNSKTQVPPLNPSTPAQPKGGSMKHVTLLHSKPGSPSQPKLDAPSHPQPGVLTSQSPKSLSQPRAGVSTHQFFKYPSHTRASVPAPKTPNNLPHPRPGILLPKTPKIPSPLKPSAPPHQTPLSLSLSKPKTTIPNKPKISLPSRPDKLRSPPPQSLSILPSTISSPTSPSSSMTISHQHDLLPEPQCTRKILGPSVSGVPTMGLPNSSRPMPEGNPPNLPALLPSSILPEVVILLLIPEELQLLSESMEESKFVESLNPPAFYTFLTPDKDGECHRQEVKPQGKIHIGTAILRRFWEELETAWNLREGCMYVDSCLGHHQCQGTSTYFQTITVTKDKSQAYTITITRSSISMQGHFQHADIQLVAGPMAPSLRRHQGPDVPVILGKRLLKDSPRLPPHWASCWLVKHSHVQRLLGHPYIAYVL</sequence>
<dbReference type="PANTHER" id="PTHR10338">
    <property type="entry name" value="INTER-ALPHA-TRYPSIN INHIBITOR HEAVY CHAIN FAMILY MEMBER"/>
    <property type="match status" value="1"/>
</dbReference>
<proteinExistence type="predicted"/>
<evidence type="ECO:0000256" key="1">
    <source>
        <dbReference type="SAM" id="MobiDB-lite"/>
    </source>
</evidence>
<dbReference type="Gene3D" id="3.40.50.410">
    <property type="entry name" value="von Willebrand factor, type A domain"/>
    <property type="match status" value="1"/>
</dbReference>
<dbReference type="EMBL" id="RWIC01002311">
    <property type="protein sequence ID" value="TKC33810.1"/>
    <property type="molecule type" value="Genomic_DNA"/>
</dbReference>
<dbReference type="InterPro" id="IPR050934">
    <property type="entry name" value="ITIH"/>
</dbReference>
<organism evidence="3 4">
    <name type="scientific">Monodon monoceros</name>
    <name type="common">Narwhal</name>
    <name type="synonym">Ceratodon monodon</name>
    <dbReference type="NCBI Taxonomy" id="40151"/>
    <lineage>
        <taxon>Eukaryota</taxon>
        <taxon>Metazoa</taxon>
        <taxon>Chordata</taxon>
        <taxon>Craniata</taxon>
        <taxon>Vertebrata</taxon>
        <taxon>Euteleostomi</taxon>
        <taxon>Mammalia</taxon>
        <taxon>Eutheria</taxon>
        <taxon>Laurasiatheria</taxon>
        <taxon>Artiodactyla</taxon>
        <taxon>Whippomorpha</taxon>
        <taxon>Cetacea</taxon>
        <taxon>Odontoceti</taxon>
        <taxon>Monodontidae</taxon>
        <taxon>Monodon</taxon>
    </lineage>
</organism>
<evidence type="ECO:0000313" key="3">
    <source>
        <dbReference type="EMBL" id="TKC33810.1"/>
    </source>
</evidence>
<dbReference type="PROSITE" id="PS50234">
    <property type="entry name" value="VWFA"/>
    <property type="match status" value="1"/>
</dbReference>
<feature type="region of interest" description="Disordered" evidence="1">
    <location>
        <begin position="362"/>
        <end position="492"/>
    </location>
</feature>
<feature type="non-terminal residue" evidence="3">
    <location>
        <position position="1"/>
    </location>
</feature>
<dbReference type="InterPro" id="IPR002035">
    <property type="entry name" value="VWF_A"/>
</dbReference>
<dbReference type="Proteomes" id="UP000308365">
    <property type="component" value="Unassembled WGS sequence"/>
</dbReference>
<evidence type="ECO:0000259" key="2">
    <source>
        <dbReference type="PROSITE" id="PS50234"/>
    </source>
</evidence>
<feature type="domain" description="VWFA" evidence="2">
    <location>
        <begin position="1"/>
        <end position="162"/>
    </location>
</feature>